<sequence>MALPSTCVPVSLQTACAPWTQGAFIDTNVLNQVYFGPKANVSFVTASSWNQLILDNSGGTFNMRTGWSDFLGCTGYRGELIQYYRTFLCLTDLFYYSAACNTPPKNDTLKYPPLCSASCDTYGDSLKQIVLGECTTPIANITAQQQAQFDSRKKVVQGAADQCKTLFTSGAYFKGQDQCERGIALDNSTCVYGAKVDQSNWDSYVNQVIAGDHKKEIWSDYFHCPGYNGEAIQYALSFICLTDLYIYSKSCNQQPTPVCNNVCEYYQESLAILLDDKTKCPNDFKNNTEKEMYEQRRNAIFGIGNLCSNSTTCVSGVQKDQVSCGKTNKKFSSSSNSTWASAAGFALICAISLAVVGGFIFCAVPLLTHWRGKKVNRVHSYTSEGDFKVNTDLLHQQEVQANTSVASSSKPLVKSVSLHELEIPYEKVGLLDERIGKRFIVKKKFEPTSLDWVELSVGDIVVFDSLEGSEGEAVNLTTMGRGRASLDYLVLEDEE</sequence>
<reference evidence="2" key="1">
    <citation type="submission" date="2020-05" db="EMBL/GenBank/DDBJ databases">
        <title>Phylogenomic resolution of chytrid fungi.</title>
        <authorList>
            <person name="Stajich J.E."/>
            <person name="Amses K."/>
            <person name="Simmons R."/>
            <person name="Seto K."/>
            <person name="Myers J."/>
            <person name="Bonds A."/>
            <person name="Quandt C.A."/>
            <person name="Barry K."/>
            <person name="Liu P."/>
            <person name="Grigoriev I."/>
            <person name="Longcore J.E."/>
            <person name="James T.Y."/>
        </authorList>
    </citation>
    <scope>NUCLEOTIDE SEQUENCE</scope>
    <source>
        <strain evidence="2">PLAUS21</strain>
    </source>
</reference>
<protein>
    <submittedName>
        <fullName evidence="2">Uncharacterized protein</fullName>
    </submittedName>
</protein>
<proteinExistence type="predicted"/>
<accession>A0AAD5Y469</accession>
<name>A0AAD5Y469_9FUNG</name>
<keyword evidence="1" id="KW-0812">Transmembrane</keyword>
<evidence type="ECO:0000256" key="1">
    <source>
        <dbReference type="SAM" id="Phobius"/>
    </source>
</evidence>
<keyword evidence="1" id="KW-0472">Membrane</keyword>
<keyword evidence="1" id="KW-1133">Transmembrane helix</keyword>
<dbReference type="AlphaFoldDB" id="A0AAD5Y469"/>
<organism evidence="2 3">
    <name type="scientific">Boothiomyces macroporosus</name>
    <dbReference type="NCBI Taxonomy" id="261099"/>
    <lineage>
        <taxon>Eukaryota</taxon>
        <taxon>Fungi</taxon>
        <taxon>Fungi incertae sedis</taxon>
        <taxon>Chytridiomycota</taxon>
        <taxon>Chytridiomycota incertae sedis</taxon>
        <taxon>Chytridiomycetes</taxon>
        <taxon>Rhizophydiales</taxon>
        <taxon>Terramycetaceae</taxon>
        <taxon>Boothiomyces</taxon>
    </lineage>
</organism>
<dbReference type="EMBL" id="JADGKB010000216">
    <property type="protein sequence ID" value="KAJ3250881.1"/>
    <property type="molecule type" value="Genomic_DNA"/>
</dbReference>
<feature type="transmembrane region" description="Helical" evidence="1">
    <location>
        <begin position="339"/>
        <end position="367"/>
    </location>
</feature>
<comment type="caution">
    <text evidence="2">The sequence shown here is derived from an EMBL/GenBank/DDBJ whole genome shotgun (WGS) entry which is preliminary data.</text>
</comment>
<keyword evidence="3" id="KW-1185">Reference proteome</keyword>
<dbReference type="Proteomes" id="UP001210925">
    <property type="component" value="Unassembled WGS sequence"/>
</dbReference>
<evidence type="ECO:0000313" key="3">
    <source>
        <dbReference type="Proteomes" id="UP001210925"/>
    </source>
</evidence>
<gene>
    <name evidence="2" type="ORF">HK103_003068</name>
</gene>
<evidence type="ECO:0000313" key="2">
    <source>
        <dbReference type="EMBL" id="KAJ3250881.1"/>
    </source>
</evidence>